<dbReference type="GO" id="GO:0046348">
    <property type="term" value="P:amino sugar catabolic process"/>
    <property type="evidence" value="ECO:0007669"/>
    <property type="project" value="InterPro"/>
</dbReference>
<dbReference type="Pfam" id="PF13580">
    <property type="entry name" value="SIS_2"/>
    <property type="match status" value="1"/>
</dbReference>
<dbReference type="InterPro" id="IPR046348">
    <property type="entry name" value="SIS_dom_sf"/>
</dbReference>
<dbReference type="Gene3D" id="1.10.8.1080">
    <property type="match status" value="1"/>
</dbReference>
<dbReference type="PROSITE" id="PS51464">
    <property type="entry name" value="SIS"/>
    <property type="match status" value="1"/>
</dbReference>
<feature type="domain" description="SIS" evidence="3">
    <location>
        <begin position="53"/>
        <end position="216"/>
    </location>
</feature>
<dbReference type="InterPro" id="IPR001347">
    <property type="entry name" value="SIS_dom"/>
</dbReference>
<sequence length="297" mass="29324">MAERATEARHPHSAGLHAQPAAMALGQLLDAQIAAISQVRGAFGSIAEAAEAGAAALARGGKMGYAGAGSSGLMALADCLELAGTFGIPPVQTPILFAGGTAALLHMTGGVEDDPALAEADFVAAGFNAGDVVLCLSASGTTPYTLVIADLARKAGVVVAGFANVPDSPLLAVSDIRVCIETGPEVVNGSTRMGAATAQKAALNMLSVLVGIRLGHVHDGYMVNVVADNAKLTGRAARIVSDLSGQGIEAARAALARTGGAVKPAVLIAAGETPEAATATLAASGGHLGPALARLKR</sequence>
<dbReference type="KEGG" id="geh:HYN69_16755"/>
<accession>A0A2S0UQ76</accession>
<dbReference type="Proteomes" id="UP000244496">
    <property type="component" value="Chromosome"/>
</dbReference>
<dbReference type="GO" id="GO:0097367">
    <property type="term" value="F:carbohydrate derivative binding"/>
    <property type="evidence" value="ECO:0007669"/>
    <property type="project" value="InterPro"/>
</dbReference>
<dbReference type="RefSeq" id="WP_108436748.1">
    <property type="nucleotide sequence ID" value="NZ_CP028918.1"/>
</dbReference>
<dbReference type="SUPFAM" id="SSF53697">
    <property type="entry name" value="SIS domain"/>
    <property type="match status" value="1"/>
</dbReference>
<evidence type="ECO:0000259" key="3">
    <source>
        <dbReference type="PROSITE" id="PS51464"/>
    </source>
</evidence>
<dbReference type="CDD" id="cd05007">
    <property type="entry name" value="SIS_Etherase"/>
    <property type="match status" value="1"/>
</dbReference>
<dbReference type="Gene3D" id="3.40.50.10490">
    <property type="entry name" value="Glucose-6-phosphate isomerase like protein, domain 1"/>
    <property type="match status" value="1"/>
</dbReference>
<dbReference type="GO" id="GO:0016803">
    <property type="term" value="F:ether hydrolase activity"/>
    <property type="evidence" value="ECO:0007669"/>
    <property type="project" value="TreeGrafter"/>
</dbReference>
<name>A0A2S0UQ76_9RHOB</name>
<keyword evidence="5" id="KW-1185">Reference proteome</keyword>
<evidence type="ECO:0000313" key="4">
    <source>
        <dbReference type="EMBL" id="AWB49932.1"/>
    </source>
</evidence>
<dbReference type="EMBL" id="CP028918">
    <property type="protein sequence ID" value="AWB49932.1"/>
    <property type="molecule type" value="Genomic_DNA"/>
</dbReference>
<organism evidence="4 5">
    <name type="scientific">Paragemmobacter aquarius</name>
    <dbReference type="NCBI Taxonomy" id="2169400"/>
    <lineage>
        <taxon>Bacteria</taxon>
        <taxon>Pseudomonadati</taxon>
        <taxon>Pseudomonadota</taxon>
        <taxon>Alphaproteobacteria</taxon>
        <taxon>Rhodobacterales</taxon>
        <taxon>Paracoccaceae</taxon>
        <taxon>Paragemmobacter</taxon>
    </lineage>
</organism>
<dbReference type="PANTHER" id="PTHR10088:SF4">
    <property type="entry name" value="GLUCOKINASE REGULATORY PROTEIN"/>
    <property type="match status" value="1"/>
</dbReference>
<dbReference type="GO" id="GO:0009254">
    <property type="term" value="P:peptidoglycan turnover"/>
    <property type="evidence" value="ECO:0007669"/>
    <property type="project" value="TreeGrafter"/>
</dbReference>
<protein>
    <submittedName>
        <fullName evidence="4">N-acetylmuramic acid 6-phosphate etherase</fullName>
    </submittedName>
</protein>
<dbReference type="NCBIfam" id="NF003915">
    <property type="entry name" value="PRK05441.1"/>
    <property type="match status" value="1"/>
</dbReference>
<keyword evidence="2" id="KW-0119">Carbohydrate metabolism</keyword>
<evidence type="ECO:0000256" key="2">
    <source>
        <dbReference type="ARBA" id="ARBA00023277"/>
    </source>
</evidence>
<dbReference type="AlphaFoldDB" id="A0A2S0UQ76"/>
<gene>
    <name evidence="4" type="ORF">HYN69_16755</name>
</gene>
<dbReference type="InterPro" id="IPR040190">
    <property type="entry name" value="MURQ/GCKR"/>
</dbReference>
<dbReference type="GO" id="GO:0016835">
    <property type="term" value="F:carbon-oxygen lyase activity"/>
    <property type="evidence" value="ECO:0007669"/>
    <property type="project" value="InterPro"/>
</dbReference>
<proteinExistence type="predicted"/>
<dbReference type="PANTHER" id="PTHR10088">
    <property type="entry name" value="GLUCOKINASE REGULATORY PROTEIN"/>
    <property type="match status" value="1"/>
</dbReference>
<dbReference type="InterPro" id="IPR005488">
    <property type="entry name" value="Etherase_MurQ"/>
</dbReference>
<evidence type="ECO:0000313" key="5">
    <source>
        <dbReference type="Proteomes" id="UP000244496"/>
    </source>
</evidence>
<evidence type="ECO:0000256" key="1">
    <source>
        <dbReference type="ARBA" id="ARBA00023239"/>
    </source>
</evidence>
<keyword evidence="1" id="KW-0456">Lyase</keyword>
<dbReference type="OrthoDB" id="9813395at2"/>
<reference evidence="4 5" key="1">
    <citation type="submission" date="2018-04" db="EMBL/GenBank/DDBJ databases">
        <title>Genome sequencing of Gemmobacter.</title>
        <authorList>
            <person name="Yi H."/>
            <person name="Baek M.-G."/>
        </authorList>
    </citation>
    <scope>NUCLEOTIDE SEQUENCE [LARGE SCALE GENOMIC DNA]</scope>
    <source>
        <strain evidence="4 5">HYN0069</strain>
    </source>
</reference>